<proteinExistence type="predicted"/>
<name>A0A1I5U441_HYMAR</name>
<sequence>MRPYDFCHFGIQAGTASAGRIEPPKVVLVKLVADSLTYGAPNPRPYSICTTTPEFLYEAISFPCLLRKNMPDLRPGIQSEADIKSVVDTFYEKVNLLREGQCRPFACAGVQQLRARRLARASTAPVQFLERNFVAHLALSRVAHFQAYTLRHSYWHGARILKPKLKRVLQGWQYRTQY</sequence>
<accession>A0A1I5U441</accession>
<gene>
    <name evidence="1" type="ORF">SAMN04515668_0754</name>
</gene>
<organism evidence="1 2">
    <name type="scientific">Hymenobacter arizonensis</name>
    <name type="common">Siccationidurans arizonensis</name>
    <dbReference type="NCBI Taxonomy" id="1227077"/>
    <lineage>
        <taxon>Bacteria</taxon>
        <taxon>Pseudomonadati</taxon>
        <taxon>Bacteroidota</taxon>
        <taxon>Cytophagia</taxon>
        <taxon>Cytophagales</taxon>
        <taxon>Hymenobacteraceae</taxon>
        <taxon>Hymenobacter</taxon>
    </lineage>
</organism>
<dbReference type="Proteomes" id="UP000199029">
    <property type="component" value="Unassembled WGS sequence"/>
</dbReference>
<dbReference type="AlphaFoldDB" id="A0A1I5U441"/>
<evidence type="ECO:0000313" key="1">
    <source>
        <dbReference type="EMBL" id="SFP90033.1"/>
    </source>
</evidence>
<protein>
    <submittedName>
        <fullName evidence="1">Uncharacterized protein</fullName>
    </submittedName>
</protein>
<dbReference type="EMBL" id="FOXS01000001">
    <property type="protein sequence ID" value="SFP90033.1"/>
    <property type="molecule type" value="Genomic_DNA"/>
</dbReference>
<reference evidence="2" key="1">
    <citation type="submission" date="2016-10" db="EMBL/GenBank/DDBJ databases">
        <authorList>
            <person name="Varghese N."/>
            <person name="Submissions S."/>
        </authorList>
    </citation>
    <scope>NUCLEOTIDE SEQUENCE [LARGE SCALE GENOMIC DNA]</scope>
    <source>
        <strain evidence="2">OR362-8,ATCC BAA-1266,JCM 13504</strain>
    </source>
</reference>
<evidence type="ECO:0000313" key="2">
    <source>
        <dbReference type="Proteomes" id="UP000199029"/>
    </source>
</evidence>
<keyword evidence="2" id="KW-1185">Reference proteome</keyword>